<dbReference type="RefSeq" id="WP_207153600.1">
    <property type="nucleotide sequence ID" value="NZ_AP024484.1"/>
</dbReference>
<dbReference type="Gene3D" id="3.40.30.10">
    <property type="entry name" value="Glutaredoxin"/>
    <property type="match status" value="1"/>
</dbReference>
<dbReference type="PANTHER" id="PTHR42852">
    <property type="entry name" value="THIOL:DISULFIDE INTERCHANGE PROTEIN DSBE"/>
    <property type="match status" value="1"/>
</dbReference>
<evidence type="ECO:0000259" key="6">
    <source>
        <dbReference type="PROSITE" id="PS51352"/>
    </source>
</evidence>
<dbReference type="InterPro" id="IPR036249">
    <property type="entry name" value="Thioredoxin-like_sf"/>
</dbReference>
<evidence type="ECO:0000313" key="8">
    <source>
        <dbReference type="Proteomes" id="UP001319045"/>
    </source>
</evidence>
<evidence type="ECO:0000256" key="2">
    <source>
        <dbReference type="ARBA" id="ARBA00022748"/>
    </source>
</evidence>
<keyword evidence="5" id="KW-0732">Signal</keyword>
<keyword evidence="8" id="KW-1185">Reference proteome</keyword>
<evidence type="ECO:0000256" key="4">
    <source>
        <dbReference type="ARBA" id="ARBA00023284"/>
    </source>
</evidence>
<keyword evidence="2" id="KW-0201">Cytochrome c-type biogenesis</keyword>
<dbReference type="Pfam" id="PF14289">
    <property type="entry name" value="DUF4369"/>
    <property type="match status" value="1"/>
</dbReference>
<dbReference type="PANTHER" id="PTHR42852:SF6">
    <property type="entry name" value="THIOL:DISULFIDE INTERCHANGE PROTEIN DSBE"/>
    <property type="match status" value="1"/>
</dbReference>
<accession>A0ABN6EJH3</accession>
<feature type="signal peptide" evidence="5">
    <location>
        <begin position="1"/>
        <end position="21"/>
    </location>
</feature>
<dbReference type="InterPro" id="IPR050553">
    <property type="entry name" value="Thioredoxin_ResA/DsbE_sf"/>
</dbReference>
<dbReference type="Proteomes" id="UP001319045">
    <property type="component" value="Chromosome"/>
</dbReference>
<dbReference type="InterPro" id="IPR017937">
    <property type="entry name" value="Thioredoxin_CS"/>
</dbReference>
<dbReference type="Pfam" id="PF08534">
    <property type="entry name" value="Redoxin"/>
    <property type="match status" value="1"/>
</dbReference>
<evidence type="ECO:0000256" key="5">
    <source>
        <dbReference type="SAM" id="SignalP"/>
    </source>
</evidence>
<evidence type="ECO:0000256" key="3">
    <source>
        <dbReference type="ARBA" id="ARBA00023157"/>
    </source>
</evidence>
<reference evidence="7 8" key="1">
    <citation type="journal article" date="2022" name="Int. J. Syst. Evol. Microbiol.">
        <title>Prevotella herbatica sp. nov., a plant polysaccharide-decomposing anaerobic bacterium isolated from a methanogenic reactor.</title>
        <authorList>
            <person name="Uek A."/>
            <person name="Tonouchi A."/>
            <person name="Kaku N."/>
            <person name="Ueki K."/>
        </authorList>
    </citation>
    <scope>NUCLEOTIDE SEQUENCE [LARGE SCALE GENOMIC DNA]</scope>
    <source>
        <strain evidence="7 8">WR041</strain>
    </source>
</reference>
<comment type="subcellular location">
    <subcellularLocation>
        <location evidence="1">Cell envelope</location>
    </subcellularLocation>
</comment>
<dbReference type="EMBL" id="AP024484">
    <property type="protein sequence ID" value="BCS86002.1"/>
    <property type="molecule type" value="Genomic_DNA"/>
</dbReference>
<dbReference type="CDD" id="cd02966">
    <property type="entry name" value="TlpA_like_family"/>
    <property type="match status" value="1"/>
</dbReference>
<feature type="domain" description="Thioredoxin" evidence="6">
    <location>
        <begin position="229"/>
        <end position="369"/>
    </location>
</feature>
<evidence type="ECO:0000313" key="7">
    <source>
        <dbReference type="EMBL" id="BCS86002.1"/>
    </source>
</evidence>
<keyword evidence="4" id="KW-0676">Redox-active center</keyword>
<keyword evidence="3" id="KW-1015">Disulfide bond</keyword>
<dbReference type="InterPro" id="IPR013766">
    <property type="entry name" value="Thioredoxin_domain"/>
</dbReference>
<evidence type="ECO:0000256" key="1">
    <source>
        <dbReference type="ARBA" id="ARBA00004196"/>
    </source>
</evidence>
<organism evidence="7 8">
    <name type="scientific">Prevotella herbatica</name>
    <dbReference type="NCBI Taxonomy" id="2801997"/>
    <lineage>
        <taxon>Bacteria</taxon>
        <taxon>Pseudomonadati</taxon>
        <taxon>Bacteroidota</taxon>
        <taxon>Bacteroidia</taxon>
        <taxon>Bacteroidales</taxon>
        <taxon>Prevotellaceae</taxon>
        <taxon>Prevotella</taxon>
    </lineage>
</organism>
<dbReference type="InterPro" id="IPR013740">
    <property type="entry name" value="Redoxin"/>
</dbReference>
<dbReference type="PROSITE" id="PS00194">
    <property type="entry name" value="THIOREDOXIN_1"/>
    <property type="match status" value="1"/>
</dbReference>
<protein>
    <submittedName>
        <fullName evidence="7">Thiol:disulfide interchange protein</fullName>
    </submittedName>
</protein>
<gene>
    <name evidence="7" type="ORF">prwr041_18950</name>
</gene>
<name>A0ABN6EJH3_9BACT</name>
<sequence length="369" mass="41143">MKKLFLIIVAAFTLCHAFAQSASYKISGKADFAKDGDKVYIADMQYFDFIPTDSAVIKDKKFFFSGKQDAAALKFIILIQDQKPLSINDIILENKDMQVEIFNDSTKKLADVKGSVSTELWREFCKIENSVSAKSADPWKTMNDSTASEAARKAAKTELDSIDNVQEALRTKFICEHIPSAISDMLLGYYSEALGAENQKKILDLMKSNNSEYPYYKKIVAQHEADSKTSTGKQFTDIALPGLDGKVIKVSDLVKKNKLTIIDFWASWCGPCRAEMPNVIKVYNKYHSKGLEIVGVSLDTDKKAWSNAVKKLGIPWKQMSDLKGWSSKGAASYNVQAIPATVLINQKGEIIARDLRGDELMTKLAEILK</sequence>
<dbReference type="PROSITE" id="PS51352">
    <property type="entry name" value="THIOREDOXIN_2"/>
    <property type="match status" value="1"/>
</dbReference>
<dbReference type="InterPro" id="IPR025380">
    <property type="entry name" value="DUF4369"/>
</dbReference>
<feature type="chain" id="PRO_5045075775" evidence="5">
    <location>
        <begin position="22"/>
        <end position="369"/>
    </location>
</feature>
<dbReference type="SUPFAM" id="SSF52833">
    <property type="entry name" value="Thioredoxin-like"/>
    <property type="match status" value="1"/>
</dbReference>
<proteinExistence type="predicted"/>